<keyword evidence="1" id="KW-1133">Transmembrane helix</keyword>
<protein>
    <submittedName>
        <fullName evidence="2">Uncharacterized protein</fullName>
    </submittedName>
</protein>
<proteinExistence type="predicted"/>
<comment type="caution">
    <text evidence="2">The sequence shown here is derived from an EMBL/GenBank/DDBJ whole genome shotgun (WGS) entry which is preliminary data.</text>
</comment>
<dbReference type="Proteomes" id="UP000602260">
    <property type="component" value="Unassembled WGS sequence"/>
</dbReference>
<dbReference type="EMBL" id="JACOPN010000009">
    <property type="protein sequence ID" value="MBC5718075.1"/>
    <property type="molecule type" value="Genomic_DNA"/>
</dbReference>
<keyword evidence="1" id="KW-0812">Transmembrane</keyword>
<gene>
    <name evidence="2" type="ORF">H8S55_12250</name>
</gene>
<accession>A0A8J6IYV7</accession>
<reference evidence="2" key="1">
    <citation type="submission" date="2020-08" db="EMBL/GenBank/DDBJ databases">
        <title>Genome public.</title>
        <authorList>
            <person name="Liu C."/>
            <person name="Sun Q."/>
        </authorList>
    </citation>
    <scope>NUCLEOTIDE SEQUENCE</scope>
    <source>
        <strain evidence="2">BX5</strain>
    </source>
</reference>
<feature type="transmembrane region" description="Helical" evidence="1">
    <location>
        <begin position="58"/>
        <end position="77"/>
    </location>
</feature>
<name>A0A8J6IYV7_9FIRM</name>
<keyword evidence="3" id="KW-1185">Reference proteome</keyword>
<dbReference type="RefSeq" id="WP_186879190.1">
    <property type="nucleotide sequence ID" value="NZ_JACOPN010000009.1"/>
</dbReference>
<evidence type="ECO:0000256" key="1">
    <source>
        <dbReference type="SAM" id="Phobius"/>
    </source>
</evidence>
<keyword evidence="1" id="KW-0472">Membrane</keyword>
<evidence type="ECO:0000313" key="3">
    <source>
        <dbReference type="Proteomes" id="UP000602260"/>
    </source>
</evidence>
<sequence>MDRKLINILIGSIYFLMATVAFAAQRIICEMYQANTYMGHLDGFHNLGGLLFNWYSDLVLLLLAAVFFGVGIYFTFFRSRKKPK</sequence>
<feature type="transmembrane region" description="Helical" evidence="1">
    <location>
        <begin position="7"/>
        <end position="28"/>
    </location>
</feature>
<organism evidence="2 3">
    <name type="scientific">Flintibacter faecis</name>
    <dbReference type="NCBI Taxonomy" id="2763047"/>
    <lineage>
        <taxon>Bacteria</taxon>
        <taxon>Bacillati</taxon>
        <taxon>Bacillota</taxon>
        <taxon>Clostridia</taxon>
        <taxon>Eubacteriales</taxon>
        <taxon>Flintibacter</taxon>
    </lineage>
</organism>
<dbReference type="AlphaFoldDB" id="A0A8J6IYV7"/>
<evidence type="ECO:0000313" key="2">
    <source>
        <dbReference type="EMBL" id="MBC5718075.1"/>
    </source>
</evidence>